<evidence type="ECO:0000313" key="3">
    <source>
        <dbReference type="Proteomes" id="UP001139158"/>
    </source>
</evidence>
<dbReference type="RefSeq" id="WP_227895496.1">
    <property type="nucleotide sequence ID" value="NZ_CP099466.1"/>
</dbReference>
<dbReference type="InterPro" id="IPR029044">
    <property type="entry name" value="Nucleotide-diphossugar_trans"/>
</dbReference>
<evidence type="ECO:0000259" key="1">
    <source>
        <dbReference type="Pfam" id="PF13524"/>
    </source>
</evidence>
<reference evidence="2" key="1">
    <citation type="submission" date="2021-10" db="EMBL/GenBank/DDBJ databases">
        <title>Novel species in genus Arthrobacter.</title>
        <authorList>
            <person name="Liu Y."/>
        </authorList>
    </citation>
    <scope>NUCLEOTIDE SEQUENCE</scope>
    <source>
        <strain evidence="2">Zg-Y453</strain>
    </source>
</reference>
<dbReference type="Pfam" id="PF13524">
    <property type="entry name" value="Glyco_trans_1_2"/>
    <property type="match status" value="1"/>
</dbReference>
<dbReference type="Gene3D" id="3.90.550.10">
    <property type="entry name" value="Spore Coat Polysaccharide Biosynthesis Protein SpsA, Chain A"/>
    <property type="match status" value="1"/>
</dbReference>
<accession>A0A9X1SBB5</accession>
<name>A0A9X1SBB5_9MICC</name>
<feature type="domain" description="Spore protein YkvP/CgeB glycosyl transferase-like" evidence="1">
    <location>
        <begin position="260"/>
        <end position="395"/>
    </location>
</feature>
<proteinExistence type="predicted"/>
<gene>
    <name evidence="2" type="ORF">LJ757_07300</name>
</gene>
<dbReference type="InterPro" id="IPR055259">
    <property type="entry name" value="YkvP/CgeB_Glyco_trans-like"/>
</dbReference>
<protein>
    <submittedName>
        <fullName evidence="2">Glycosyltransferase</fullName>
        <ecNumber evidence="2">2.4.-.-</ecNumber>
    </submittedName>
</protein>
<keyword evidence="2" id="KW-0328">Glycosyltransferase</keyword>
<organism evidence="2 3">
    <name type="scientific">Arthrobacter caoxuetaonis</name>
    <dbReference type="NCBI Taxonomy" id="2886935"/>
    <lineage>
        <taxon>Bacteria</taxon>
        <taxon>Bacillati</taxon>
        <taxon>Actinomycetota</taxon>
        <taxon>Actinomycetes</taxon>
        <taxon>Micrococcales</taxon>
        <taxon>Micrococcaceae</taxon>
        <taxon>Arthrobacter</taxon>
    </lineage>
</organism>
<keyword evidence="2" id="KW-0808">Transferase</keyword>
<dbReference type="Proteomes" id="UP001139158">
    <property type="component" value="Unassembled WGS sequence"/>
</dbReference>
<dbReference type="EC" id="2.4.-.-" evidence="2"/>
<comment type="caution">
    <text evidence="2">The sequence shown here is derived from an EMBL/GenBank/DDBJ whole genome shotgun (WGS) entry which is preliminary data.</text>
</comment>
<evidence type="ECO:0000313" key="2">
    <source>
        <dbReference type="EMBL" id="MCC3297610.1"/>
    </source>
</evidence>
<dbReference type="GO" id="GO:0016757">
    <property type="term" value="F:glycosyltransferase activity"/>
    <property type="evidence" value="ECO:0007669"/>
    <property type="project" value="UniProtKB-KW"/>
</dbReference>
<dbReference type="AlphaFoldDB" id="A0A9X1SBB5"/>
<dbReference type="SUPFAM" id="SSF53448">
    <property type="entry name" value="Nucleotide-diphospho-sugar transferases"/>
    <property type="match status" value="1"/>
</dbReference>
<keyword evidence="3" id="KW-1185">Reference proteome</keyword>
<sequence length="636" mass="71522">MGMNLSQLRRAAWHLRTGGYGAVAEFRRRRHPERLGLHARPRYSGGRFFGFGKQRRISFDEFDFPDGLNCRRGIKAAVILDDFSRMAFGFEWQQVELTKARWSEEITGSQPDLLFVESAWNGNGGEWQYQLTGTDGPKSEFRALVEYCRKSGIPTVFWNKEDPPHYADFLETARLFDYVFTSDTDRVSAYKSDLGHDRIGVLQFAAQPAIHNPVRPRSGGHERGIAFAGMYFAHKYPERRAQLELLLGAAATVAAQTGTSLDIFSRHSSTDENYRFPEAFRAYLAGTLSYPQMLTAYKAYRVFLNVNSVVDSPSMCARRIFEITAAGTTVISTPSRALEEMWLPSEQFVVGDQAHAEATLKAVLRNPELSDRQLHLAQRKIWGHHTYAHRVDQLARAVLPGESTADRKRPTVSLLVSTIRPHQLEHVFQTVGSMRGVESELVLLTHGFDLDPGHARTLAQKYGVGNVELLHQHVSVPLGECLNRCVEASSGDVLSKMDDDDFYGPEYLSDLLHSLSYSGADIVGKQAHYMYVARQDVSILRFADREHKFTHSVMGPTITGSRTVFEDAPFSPLQSGEDSAFLCRVGESGGKIYSSDRFNYAQYRGNTDHTWRVSDVELIASGDVKFFGAPEYQVFI</sequence>
<dbReference type="EMBL" id="JAJFZV010000006">
    <property type="protein sequence ID" value="MCC3297610.1"/>
    <property type="molecule type" value="Genomic_DNA"/>
</dbReference>